<reference evidence="2" key="2">
    <citation type="submission" date="2023-06" db="EMBL/GenBank/DDBJ databases">
        <authorList>
            <person name="Swenson N.G."/>
            <person name="Wegrzyn J.L."/>
            <person name="Mcevoy S.L."/>
        </authorList>
    </citation>
    <scope>NUCLEOTIDE SEQUENCE</scope>
    <source>
        <strain evidence="2">NS2018</strain>
        <tissue evidence="2">Leaf</tissue>
    </source>
</reference>
<name>A0AA39V0T9_ACESA</name>
<reference evidence="2" key="1">
    <citation type="journal article" date="2022" name="Plant J.">
        <title>Strategies of tolerance reflected in two North American maple genomes.</title>
        <authorList>
            <person name="McEvoy S.L."/>
            <person name="Sezen U.U."/>
            <person name="Trouern-Trend A."/>
            <person name="McMahon S.M."/>
            <person name="Schaberg P.G."/>
            <person name="Yang J."/>
            <person name="Wegrzyn J.L."/>
            <person name="Swenson N.G."/>
        </authorList>
    </citation>
    <scope>NUCLEOTIDE SEQUENCE</scope>
    <source>
        <strain evidence="2">NS2018</strain>
    </source>
</reference>
<dbReference type="Pfam" id="PF07343">
    <property type="entry name" value="DUF1475"/>
    <property type="match status" value="1"/>
</dbReference>
<proteinExistence type="predicted"/>
<dbReference type="Proteomes" id="UP001168877">
    <property type="component" value="Unassembled WGS sequence"/>
</dbReference>
<dbReference type="AlphaFoldDB" id="A0AA39V0T9"/>
<keyword evidence="1" id="KW-0812">Transmembrane</keyword>
<comment type="caution">
    <text evidence="2">The sequence shown here is derived from an EMBL/GenBank/DDBJ whole genome shotgun (WGS) entry which is preliminary data.</text>
</comment>
<feature type="transmembrane region" description="Helical" evidence="1">
    <location>
        <begin position="26"/>
        <end position="49"/>
    </location>
</feature>
<sequence length="79" mass="9217">MTATLIDFYINVTALSVWVVYKESSWISAVVWIILLICFGSITTCVYIVQQLFCITCQDPLYLVLLNSRNRAENWYERT</sequence>
<dbReference type="PANTHER" id="PTHR36318:SF3">
    <property type="entry name" value="OS06G0581300 PROTEIN"/>
    <property type="match status" value="1"/>
</dbReference>
<keyword evidence="3" id="KW-1185">Reference proteome</keyword>
<dbReference type="PANTHER" id="PTHR36318">
    <property type="entry name" value="OS06G0581300 PROTEIN"/>
    <property type="match status" value="1"/>
</dbReference>
<keyword evidence="1" id="KW-1133">Transmembrane helix</keyword>
<evidence type="ECO:0000313" key="3">
    <source>
        <dbReference type="Proteomes" id="UP001168877"/>
    </source>
</evidence>
<evidence type="ECO:0000313" key="2">
    <source>
        <dbReference type="EMBL" id="KAK0576159.1"/>
    </source>
</evidence>
<evidence type="ECO:0000256" key="1">
    <source>
        <dbReference type="SAM" id="Phobius"/>
    </source>
</evidence>
<accession>A0AA39V0T9</accession>
<organism evidence="2 3">
    <name type="scientific">Acer saccharum</name>
    <name type="common">Sugar maple</name>
    <dbReference type="NCBI Taxonomy" id="4024"/>
    <lineage>
        <taxon>Eukaryota</taxon>
        <taxon>Viridiplantae</taxon>
        <taxon>Streptophyta</taxon>
        <taxon>Embryophyta</taxon>
        <taxon>Tracheophyta</taxon>
        <taxon>Spermatophyta</taxon>
        <taxon>Magnoliopsida</taxon>
        <taxon>eudicotyledons</taxon>
        <taxon>Gunneridae</taxon>
        <taxon>Pentapetalae</taxon>
        <taxon>rosids</taxon>
        <taxon>malvids</taxon>
        <taxon>Sapindales</taxon>
        <taxon>Sapindaceae</taxon>
        <taxon>Hippocastanoideae</taxon>
        <taxon>Acereae</taxon>
        <taxon>Acer</taxon>
    </lineage>
</organism>
<keyword evidence="1" id="KW-0472">Membrane</keyword>
<protein>
    <submittedName>
        <fullName evidence="2">Uncharacterized protein</fullName>
    </submittedName>
</protein>
<dbReference type="EMBL" id="JAUESC010000386">
    <property type="protein sequence ID" value="KAK0576159.1"/>
    <property type="molecule type" value="Genomic_DNA"/>
</dbReference>
<gene>
    <name evidence="2" type="ORF">LWI29_012977</name>
</gene>
<dbReference type="InterPro" id="IPR009943">
    <property type="entry name" value="DUF1475"/>
</dbReference>